<dbReference type="SUPFAM" id="SSF52151">
    <property type="entry name" value="FabD/lysophospholipase-like"/>
    <property type="match status" value="1"/>
</dbReference>
<comment type="pathway">
    <text evidence="1">Secondary metabolite biosynthesis.</text>
</comment>
<evidence type="ECO:0000256" key="3">
    <source>
        <dbReference type="ARBA" id="ARBA00022553"/>
    </source>
</evidence>
<dbReference type="Pfam" id="PF00698">
    <property type="entry name" value="Acyl_transf_1"/>
    <property type="match status" value="1"/>
</dbReference>
<proteinExistence type="predicted"/>
<dbReference type="Pfam" id="PF18558">
    <property type="entry name" value="HTH_51"/>
    <property type="match status" value="1"/>
</dbReference>
<dbReference type="SMART" id="SM00827">
    <property type="entry name" value="PKS_AT"/>
    <property type="match status" value="1"/>
</dbReference>
<dbReference type="Gene3D" id="3.40.50.1820">
    <property type="entry name" value="alpha/beta hydrolase"/>
    <property type="match status" value="1"/>
</dbReference>
<dbReference type="GO" id="GO:0008168">
    <property type="term" value="F:methyltransferase activity"/>
    <property type="evidence" value="ECO:0007669"/>
    <property type="project" value="UniProtKB-KW"/>
</dbReference>
<dbReference type="Gene3D" id="3.40.50.150">
    <property type="entry name" value="Vaccinia Virus protein VP39"/>
    <property type="match status" value="1"/>
</dbReference>
<dbReference type="GO" id="GO:0004312">
    <property type="term" value="F:fatty acid synthase activity"/>
    <property type="evidence" value="ECO:0007669"/>
    <property type="project" value="TreeGrafter"/>
</dbReference>
<dbReference type="InterPro" id="IPR016039">
    <property type="entry name" value="Thiolase-like"/>
</dbReference>
<keyword evidence="5" id="KW-0808">Transferase</keyword>
<dbReference type="PANTHER" id="PTHR43775">
    <property type="entry name" value="FATTY ACID SYNTHASE"/>
    <property type="match status" value="1"/>
</dbReference>
<dbReference type="CDD" id="cd02440">
    <property type="entry name" value="AdoMet_MTases"/>
    <property type="match status" value="1"/>
</dbReference>
<dbReference type="Pfam" id="PF14765">
    <property type="entry name" value="PS-DH"/>
    <property type="match status" value="1"/>
</dbReference>
<evidence type="ECO:0000256" key="8">
    <source>
        <dbReference type="SAM" id="MobiDB-lite"/>
    </source>
</evidence>
<name>A0A8G1R8A4_9EURO</name>
<accession>A0A8G1R8A4</accession>
<feature type="active site" description="Proton acceptor; for dehydratase activity" evidence="7">
    <location>
        <position position="1336"/>
    </location>
</feature>
<dbReference type="SUPFAM" id="SSF53474">
    <property type="entry name" value="alpha/beta-Hydrolases"/>
    <property type="match status" value="1"/>
</dbReference>
<dbReference type="GO" id="GO:0032259">
    <property type="term" value="P:methylation"/>
    <property type="evidence" value="ECO:0007669"/>
    <property type="project" value="UniProtKB-KW"/>
</dbReference>
<evidence type="ECO:0000256" key="6">
    <source>
        <dbReference type="ARBA" id="ARBA00023268"/>
    </source>
</evidence>
<feature type="compositionally biased region" description="Basic and acidic residues" evidence="8">
    <location>
        <begin position="1699"/>
        <end position="1720"/>
    </location>
</feature>
<keyword evidence="6" id="KW-0511">Multifunctional enzyme</keyword>
<feature type="active site" description="Proton donor; for dehydratase activity" evidence="7">
    <location>
        <position position="1490"/>
    </location>
</feature>
<dbReference type="InterPro" id="IPR050091">
    <property type="entry name" value="PKS_NRPS_Biosynth_Enz"/>
</dbReference>
<dbReference type="PROSITE" id="PS00606">
    <property type="entry name" value="KS3_1"/>
    <property type="match status" value="1"/>
</dbReference>
<dbReference type="GeneID" id="37166130"/>
<sequence>MTAATDPIQALAAFFNPQSRAPNPDDLSALYIFLSQHPHGRILLHHVSSLTDLLHLFAVHREDVRNLPNAENYVRLLVDWANGGPSAPISEARTGIIALPLLLILQLGEYFRYLDFHGISHADFIAQVQKAGGIHGCCGGEPPALSIACAKDEGQIMDNAAVLLRVMMRMGAYIEALDDWTTSESNILAVRLKYEGQEEESTKLFPRTYVSAITEPRSLSFVGNAKSIAAMYEYCRENGLPADKMDVTGKAHNPENEHVVPEFMDIINRNPSMFQLPKESRLQVTVRSNITGKALTDAEIMEDMITMMLASCCDWLELVTQVALDLKASERPAHRLVIFGLNDSVPLSPFNKQRLKSFKFKANQLLVSDPQPNSPTTSPSSIPEFPDSTIAVVGLSCRFPGANNLEELWDLIAGARDTHQEVPVERIHVGRSYRTLQDEHMAKRKFFGNFVDDIKRFDNSFFGINAREAASLDPQQKMLLELSYEALESSGYLTSHQRSAEDSVACFIGGSLNEYLENTACHAPSAYTATGTIRAFMCGRLSYYYGWSGPAEVLDTACSSSLVAIHRACRAIQAGECTMAIAGGVSALTTAGNFFDLGKAGFLSQTGQCKPFDAAADGYCRSEGAGLVVLKKLSDAVSAGDHIFGVIPSIATNQGGTSTTLTVPSPTALKALYRSLFEKSGLKPSQVSYVEAHGTGTQAGDPIEMESIRAVLGDSSRATPLSIGSIKGNIGHCEPAAGAAGLLKVLAMMKFGGIPPQANHSRLNPAIPALEPDGMEIARKLRDWNVPQRAALVNSYGAGGSNCALLCCEPIPRDDALRRSHVLSSPARNQKIAFPIILSAASRTSLTEHARDLATHLSKHASKVDVAGVAFTLNERRKRHRFCFSATATDVSGLVRTLNQVEAPNFEYTRQHNAVVMVLSGQYDNKVALDRNFYEAYPAFKSYIDACDESLIQQGFPSIATAIFQKTPIGSALSLQCSIFAVQYACARCWIDGGLKPDAIIGHSLGEIVALAVSEALSLPDCLKLIAYRARLIDAKWGTERGAMLVIHSSPTDVQKLITYLSGLEKTARLEVACYNSPTSVVIAGASATVDLAERVLSTHKEFSGVKYRRLSTTHAFHSHLVEPIMPDLNDLCRSMTWSKPSIRLEACTLEEQKSIQDWNPARHARDPVYFVNAIQRLEQQLGPCNWLEIGINSPIIPMAKRAMRDANVHKFHPVSIRPGEGPETGIATLVSDLWHSGLSVSHWPFIRDFPAGLKETWLPPYHFERNQYWTENIDRAMELHEKLLAASAVLDSVAPVAAPPMRLITRKEAGPCDSHSVNFHINTTCERFQEVVKGHAFLKQPLCPAPLYLEGVTNAIQLLLGDVTTQHLTFDDLQFQVPLGLDQSREVELQLQELASKQSWKFTANLTTYGRLVDGAFTRLQDCQTAERFMAKRAYGLFSKVMHYAPFLQGIQSVVVDGDEAVATVKLPEGQPGRIESPTWTRCDAVLLDSLISVTGLLLNSSETAADDQVLIAVGIERVILTTVCLANFEGEWFVYTNIMPAGNNQFIGDVFVRSPERQMVAMMSGVRFNQLDKVKLGKFLGAANNAGVSRPQQPASRPDRLPAQKVPDAAAMSTGEMPIISDTESSPMTATTAVTTPPGVKYRNPEIVIKELISNYTGLDPDDITADAVLIDLAFDSSISTVGLGQTSVENLTEMVRQKSPGDSRDTNGSDEVIHHNEPVSPIDSGIPPALLQTKLNGVVEHEGDKTATTSDPVQALLEVDSRFQDAAHRNGYVAYETNVLPLQNLLVQAYILEAFEALGVPVLSLPSGTVIAPIKHIPRHSKLVARLWEILQTHGVVFIQASIIVRGRETPKFGSAAEVYENLVSSFPAYLPEAKLMKLTGENLAPVLKGEQDPQSLMFGSSASSKIMEDYYSNSPMVSTSTDQLVTLVMTLLHGHDVHRKSDKRVPRILEVGAGTGGTTLRLAQAIEAASIPCQYTFTDVSAPLVSKAKDKFVDFSWIDYDTIDLEEETRAEHRSRYDIVIGTNFLLEGTQPLAWFDMTFGLLDECARTESLSPGPLPECHAPSDSGFYRLETMVYKEVSGVEIEADIYVPRVSQSSPLAIALMIHGGGFMMLSRKDIRPAQTKYLVSAGFLPVSIDYRLCPEVNLIDGPMADVRDAYYWARTQLPSIMRQHGITVDGSRVAAVGWSTGGHLAMSLGWTTRDPDMPAPAAILSFYAPVGFQSNELDSHARKSAPQPLQDRESILQKLGKTPITNYRIANHSEGNGFFGLQPGDPRSDLVLSVSKNGTALPLLLNAQTGSADYLAMPSASRLAAISPLAQVREGNYRAPTFVIHSRQDQVVPFDSAERFIAELKAQGVPGTREWEEQVAPGYRFLQDAIMGLSKEHRQEQ</sequence>
<keyword evidence="4" id="KW-0489">Methyltransferase</keyword>
<dbReference type="PANTHER" id="PTHR43775:SF21">
    <property type="entry name" value="NON-REDUCING POLYKETIDE SYNTHASE AUSA-RELATED"/>
    <property type="match status" value="1"/>
</dbReference>
<dbReference type="PROSITE" id="PS52004">
    <property type="entry name" value="KS3_2"/>
    <property type="match status" value="1"/>
</dbReference>
<dbReference type="Proteomes" id="UP000249526">
    <property type="component" value="Unassembled WGS sequence"/>
</dbReference>
<evidence type="ECO:0000313" key="11">
    <source>
        <dbReference type="EMBL" id="RAH61359.1"/>
    </source>
</evidence>
<dbReference type="RefSeq" id="XP_025519281.1">
    <property type="nucleotide sequence ID" value="XM_025662728.1"/>
</dbReference>
<dbReference type="EMBL" id="KZ825056">
    <property type="protein sequence ID" value="RAH61359.1"/>
    <property type="molecule type" value="Genomic_DNA"/>
</dbReference>
<dbReference type="InterPro" id="IPR014030">
    <property type="entry name" value="Ketoacyl_synth_N"/>
</dbReference>
<dbReference type="InterPro" id="IPR013217">
    <property type="entry name" value="Methyltransf_12"/>
</dbReference>
<dbReference type="InterPro" id="IPR001227">
    <property type="entry name" value="Ac_transferase_dom_sf"/>
</dbReference>
<dbReference type="GO" id="GO:0044550">
    <property type="term" value="P:secondary metabolite biosynthetic process"/>
    <property type="evidence" value="ECO:0007669"/>
    <property type="project" value="TreeGrafter"/>
</dbReference>
<organism evidence="11 12">
    <name type="scientific">Aspergillus piperis CBS 112811</name>
    <dbReference type="NCBI Taxonomy" id="1448313"/>
    <lineage>
        <taxon>Eukaryota</taxon>
        <taxon>Fungi</taxon>
        <taxon>Dikarya</taxon>
        <taxon>Ascomycota</taxon>
        <taxon>Pezizomycotina</taxon>
        <taxon>Eurotiomycetes</taxon>
        <taxon>Eurotiomycetidae</taxon>
        <taxon>Eurotiales</taxon>
        <taxon>Aspergillaceae</taxon>
        <taxon>Aspergillus</taxon>
        <taxon>Aspergillus subgen. Circumdati</taxon>
    </lineage>
</organism>
<protein>
    <submittedName>
        <fullName evidence="11">Ketoacyl-synt-domain-containing protein</fullName>
    </submittedName>
</protein>
<gene>
    <name evidence="11" type="ORF">BO85DRAFT_475451</name>
</gene>
<dbReference type="Pfam" id="PF16073">
    <property type="entry name" value="SAT"/>
    <property type="match status" value="1"/>
</dbReference>
<dbReference type="Pfam" id="PF22621">
    <property type="entry name" value="CurL-like_PKS_C"/>
    <property type="match status" value="1"/>
</dbReference>
<dbReference type="InterPro" id="IPR020841">
    <property type="entry name" value="PKS_Beta-ketoAc_synthase_dom"/>
</dbReference>
<feature type="region of interest" description="Disordered" evidence="8">
    <location>
        <begin position="1699"/>
        <end position="1729"/>
    </location>
</feature>
<dbReference type="PROSITE" id="PS52019">
    <property type="entry name" value="PKS_MFAS_DH"/>
    <property type="match status" value="1"/>
</dbReference>
<dbReference type="SUPFAM" id="SSF53901">
    <property type="entry name" value="Thiolase-like"/>
    <property type="match status" value="1"/>
</dbReference>
<evidence type="ECO:0000313" key="12">
    <source>
        <dbReference type="Proteomes" id="UP000249526"/>
    </source>
</evidence>
<dbReference type="CDD" id="cd00833">
    <property type="entry name" value="PKS"/>
    <property type="match status" value="1"/>
</dbReference>
<dbReference type="SMART" id="SM00825">
    <property type="entry name" value="PKS_KS"/>
    <property type="match status" value="1"/>
</dbReference>
<reference evidence="11 12" key="1">
    <citation type="submission" date="2018-02" db="EMBL/GenBank/DDBJ databases">
        <title>The genomes of Aspergillus section Nigri reveals drivers in fungal speciation.</title>
        <authorList>
            <consortium name="DOE Joint Genome Institute"/>
            <person name="Vesth T.C."/>
            <person name="Nybo J."/>
            <person name="Theobald S."/>
            <person name="Brandl J."/>
            <person name="Frisvad J.C."/>
            <person name="Nielsen K.F."/>
            <person name="Lyhne E.K."/>
            <person name="Kogle M.E."/>
            <person name="Kuo A."/>
            <person name="Riley R."/>
            <person name="Clum A."/>
            <person name="Nolan M."/>
            <person name="Lipzen A."/>
            <person name="Salamov A."/>
            <person name="Henrissat B."/>
            <person name="Wiebenga A."/>
            <person name="De vries R.P."/>
            <person name="Grigoriev I.V."/>
            <person name="Mortensen U.H."/>
            <person name="Andersen M.R."/>
            <person name="Baker S.E."/>
        </authorList>
    </citation>
    <scope>NUCLEOTIDE SEQUENCE [LARGE SCALE GENOMIC DNA]</scope>
    <source>
        <strain evidence="11 12">CBS 112811</strain>
    </source>
</reference>
<dbReference type="InterPro" id="IPR014043">
    <property type="entry name" value="Acyl_transferase_dom"/>
</dbReference>
<dbReference type="InterPro" id="IPR014031">
    <property type="entry name" value="Ketoacyl_synth_C"/>
</dbReference>
<dbReference type="Pfam" id="PF02801">
    <property type="entry name" value="Ketoacyl-synt_C"/>
    <property type="match status" value="1"/>
</dbReference>
<dbReference type="InterPro" id="IPR042104">
    <property type="entry name" value="PKS_dehydratase_sf"/>
</dbReference>
<evidence type="ECO:0000256" key="4">
    <source>
        <dbReference type="ARBA" id="ARBA00022603"/>
    </source>
</evidence>
<evidence type="ECO:0000256" key="1">
    <source>
        <dbReference type="ARBA" id="ARBA00005179"/>
    </source>
</evidence>
<dbReference type="Gene3D" id="3.40.366.10">
    <property type="entry name" value="Malonyl-Coenzyme A Acyl Carrier Protein, domain 2"/>
    <property type="match status" value="2"/>
</dbReference>
<dbReference type="InterPro" id="IPR029063">
    <property type="entry name" value="SAM-dependent_MTases_sf"/>
</dbReference>
<feature type="domain" description="PKS/mFAS DH" evidence="10">
    <location>
        <begin position="1302"/>
        <end position="1579"/>
    </location>
</feature>
<evidence type="ECO:0000256" key="2">
    <source>
        <dbReference type="ARBA" id="ARBA00022450"/>
    </source>
</evidence>
<dbReference type="Pfam" id="PF07859">
    <property type="entry name" value="Abhydrolase_3"/>
    <property type="match status" value="1"/>
</dbReference>
<keyword evidence="2" id="KW-0596">Phosphopantetheine</keyword>
<dbReference type="Pfam" id="PF00109">
    <property type="entry name" value="ketoacyl-synt"/>
    <property type="match status" value="1"/>
</dbReference>
<keyword evidence="3" id="KW-0597">Phosphoprotein</keyword>
<feature type="region of interest" description="Disordered" evidence="8">
    <location>
        <begin position="1587"/>
        <end position="1606"/>
    </location>
</feature>
<dbReference type="Gene3D" id="3.10.129.110">
    <property type="entry name" value="Polyketide synthase dehydratase"/>
    <property type="match status" value="1"/>
</dbReference>
<dbReference type="GO" id="GO:0006633">
    <property type="term" value="P:fatty acid biosynthetic process"/>
    <property type="evidence" value="ECO:0007669"/>
    <property type="project" value="InterPro"/>
</dbReference>
<dbReference type="SUPFAM" id="SSF53335">
    <property type="entry name" value="S-adenosyl-L-methionine-dependent methyltransferases"/>
    <property type="match status" value="1"/>
</dbReference>
<dbReference type="InterPro" id="IPR032088">
    <property type="entry name" value="SAT"/>
</dbReference>
<dbReference type="InterPro" id="IPR029058">
    <property type="entry name" value="AB_hydrolase_fold"/>
</dbReference>
<dbReference type="Gene3D" id="3.30.70.3290">
    <property type="match status" value="1"/>
</dbReference>
<dbReference type="Pfam" id="PF08242">
    <property type="entry name" value="Methyltransf_12"/>
    <property type="match status" value="1"/>
</dbReference>
<dbReference type="InterPro" id="IPR041068">
    <property type="entry name" value="HTH_51"/>
</dbReference>
<dbReference type="InterPro" id="IPR018201">
    <property type="entry name" value="Ketoacyl_synth_AS"/>
</dbReference>
<dbReference type="InterPro" id="IPR013094">
    <property type="entry name" value="AB_hydrolase_3"/>
</dbReference>
<evidence type="ECO:0000259" key="10">
    <source>
        <dbReference type="PROSITE" id="PS52019"/>
    </source>
</evidence>
<dbReference type="InterPro" id="IPR049900">
    <property type="entry name" value="PKS_mFAS_DH"/>
</dbReference>
<feature type="compositionally biased region" description="Polar residues" evidence="8">
    <location>
        <begin position="1588"/>
        <end position="1597"/>
    </location>
</feature>
<dbReference type="InterPro" id="IPR016036">
    <property type="entry name" value="Malonyl_transacylase_ACP-bd"/>
</dbReference>
<evidence type="ECO:0000259" key="9">
    <source>
        <dbReference type="PROSITE" id="PS52004"/>
    </source>
</evidence>
<feature type="domain" description="Ketosynthase family 3 (KS3)" evidence="9">
    <location>
        <begin position="387"/>
        <end position="809"/>
    </location>
</feature>
<dbReference type="InterPro" id="IPR049551">
    <property type="entry name" value="PKS_DH_C"/>
</dbReference>
<evidence type="ECO:0000256" key="5">
    <source>
        <dbReference type="ARBA" id="ARBA00022679"/>
    </source>
</evidence>
<dbReference type="Gene3D" id="3.40.47.10">
    <property type="match status" value="1"/>
</dbReference>
<feature type="region of interest" description="N-terminal hotdog fold" evidence="7">
    <location>
        <begin position="1302"/>
        <end position="1416"/>
    </location>
</feature>
<evidence type="ECO:0000256" key="7">
    <source>
        <dbReference type="PROSITE-ProRule" id="PRU01363"/>
    </source>
</evidence>
<feature type="region of interest" description="C-terminal hotdog fold" evidence="7">
    <location>
        <begin position="1427"/>
        <end position="1579"/>
    </location>
</feature>
<keyword evidence="12" id="KW-1185">Reference proteome</keyword>
<dbReference type="SUPFAM" id="SSF55048">
    <property type="entry name" value="Probable ACP-binding domain of malonyl-CoA ACP transacylase"/>
    <property type="match status" value="1"/>
</dbReference>
<dbReference type="GO" id="GO:0004315">
    <property type="term" value="F:3-oxoacyl-[acyl-carrier-protein] synthase activity"/>
    <property type="evidence" value="ECO:0007669"/>
    <property type="project" value="InterPro"/>
</dbReference>
<dbReference type="InterPro" id="IPR016035">
    <property type="entry name" value="Acyl_Trfase/lysoPLipase"/>
</dbReference>